<dbReference type="GO" id="GO:0004185">
    <property type="term" value="F:serine-type carboxypeptidase activity"/>
    <property type="evidence" value="ECO:0007669"/>
    <property type="project" value="InterPro"/>
</dbReference>
<sequence length="492" mass="52337">MSRRLIPSWPFIVLSAFTAILSWTFMVSPARAAGFDHLAELSSQGYQISAEARLLGSGDQSGEDLGSLNPELLLTPASVTKVYTAAASLDAWGPQYRFTTELKSAARPSANGVLDGDLILEGGGDPSLVSEDLWRMTQRLYQTGVRRVSGDLVVSQALFGPVTCVTTDRCAALERSDNAYSALLTSAGVNYGSWCIQVAPGAVGGPARVTSCNSHEPLFSIENHVTTTSGSSSTGFGAVRVAEDGDERLVLRGSIAVSSLPQEVYRASADPALQTGKTLEAMLELAGIEVEGVVRVTSDAVPGNAARLAAVDGKPLQEILLRMLNYSNNYMADMLALDLAEAPQAQLEDAGAALEAFVSEIPGHGPVILESGSGLTTGNKTSAQGVNALNEYMFQRPDLFQLYAAGLQAPTNGPMRFIRRGSSVFQSHVMVKTGTLNQPVAVRAVTGYFRTDSHRWGVFTVLVNGTSSTPYISWSRVLDLVSLDLDRMIANH</sequence>
<dbReference type="Proteomes" id="UP000321726">
    <property type="component" value="Unassembled WGS sequence"/>
</dbReference>
<evidence type="ECO:0000256" key="2">
    <source>
        <dbReference type="ARBA" id="ARBA00022801"/>
    </source>
</evidence>
<dbReference type="EMBL" id="BJXU01000029">
    <property type="protein sequence ID" value="GEN22888.1"/>
    <property type="molecule type" value="Genomic_DNA"/>
</dbReference>
<gene>
    <name evidence="3" type="ORF">HCU01_08370</name>
    <name evidence="4" type="ORF">SAMN05660971_01572</name>
</gene>
<evidence type="ECO:0000313" key="5">
    <source>
        <dbReference type="Proteomes" id="UP000184123"/>
    </source>
</evidence>
<dbReference type="InterPro" id="IPR012338">
    <property type="entry name" value="Beta-lactam/transpept-like"/>
</dbReference>
<reference evidence="3 6" key="2">
    <citation type="submission" date="2019-07" db="EMBL/GenBank/DDBJ databases">
        <title>Whole genome shotgun sequence of Halomonas cupida NBRC 102219.</title>
        <authorList>
            <person name="Hosoyama A."/>
            <person name="Uohara A."/>
            <person name="Ohji S."/>
            <person name="Ichikawa N."/>
        </authorList>
    </citation>
    <scope>NUCLEOTIDE SEQUENCE [LARGE SCALE GENOMIC DNA]</scope>
    <source>
        <strain evidence="3 6">NBRC 102219</strain>
    </source>
</reference>
<protein>
    <submittedName>
        <fullName evidence="4">D-alanyl-D-alanine carboxypeptidase / D-alanyl-D-alanine-endopeptidase (Penicillin-binding protein 4)</fullName>
    </submittedName>
</protein>
<dbReference type="PRINTS" id="PR00922">
    <property type="entry name" value="DADACBPTASE3"/>
</dbReference>
<dbReference type="RefSeq" id="WP_073434458.1">
    <property type="nucleotide sequence ID" value="NZ_BJXU01000029.1"/>
</dbReference>
<organism evidence="4 5">
    <name type="scientific">Halomonas cupida</name>
    <dbReference type="NCBI Taxonomy" id="44933"/>
    <lineage>
        <taxon>Bacteria</taxon>
        <taxon>Pseudomonadati</taxon>
        <taxon>Pseudomonadota</taxon>
        <taxon>Gammaproteobacteria</taxon>
        <taxon>Oceanospirillales</taxon>
        <taxon>Halomonadaceae</taxon>
        <taxon>Halomonas</taxon>
    </lineage>
</organism>
<name>A0A1M7E252_9GAMM</name>
<accession>A0A1M7E252</accession>
<dbReference type="Gene3D" id="3.50.80.20">
    <property type="entry name" value="D-Ala-D-Ala carboxypeptidase C, peptidase S13"/>
    <property type="match status" value="1"/>
</dbReference>
<dbReference type="GO" id="GO:0000270">
    <property type="term" value="P:peptidoglycan metabolic process"/>
    <property type="evidence" value="ECO:0007669"/>
    <property type="project" value="TreeGrafter"/>
</dbReference>
<keyword evidence="4" id="KW-0121">Carboxypeptidase</keyword>
<dbReference type="PANTHER" id="PTHR30023">
    <property type="entry name" value="D-ALANYL-D-ALANINE CARBOXYPEPTIDASE"/>
    <property type="match status" value="1"/>
</dbReference>
<evidence type="ECO:0000313" key="4">
    <source>
        <dbReference type="EMBL" id="SHL85479.1"/>
    </source>
</evidence>
<dbReference type="Proteomes" id="UP000184123">
    <property type="component" value="Unassembled WGS sequence"/>
</dbReference>
<dbReference type="SUPFAM" id="SSF56601">
    <property type="entry name" value="beta-lactamase/transpeptidase-like"/>
    <property type="match status" value="1"/>
</dbReference>
<dbReference type="Pfam" id="PF02113">
    <property type="entry name" value="Peptidase_S13"/>
    <property type="match status" value="1"/>
</dbReference>
<proteinExistence type="inferred from homology"/>
<evidence type="ECO:0000313" key="6">
    <source>
        <dbReference type="Proteomes" id="UP000321726"/>
    </source>
</evidence>
<comment type="similarity">
    <text evidence="1">Belongs to the peptidase S13 family.</text>
</comment>
<keyword evidence="4" id="KW-0645">Protease</keyword>
<dbReference type="AlphaFoldDB" id="A0A1M7E252"/>
<dbReference type="EMBL" id="FRCA01000003">
    <property type="protein sequence ID" value="SHL85479.1"/>
    <property type="molecule type" value="Genomic_DNA"/>
</dbReference>
<dbReference type="GO" id="GO:0006508">
    <property type="term" value="P:proteolysis"/>
    <property type="evidence" value="ECO:0007669"/>
    <property type="project" value="InterPro"/>
</dbReference>
<keyword evidence="6" id="KW-1185">Reference proteome</keyword>
<keyword evidence="2" id="KW-0378">Hydrolase</keyword>
<dbReference type="STRING" id="44933.SAMN05660971_01572"/>
<dbReference type="NCBIfam" id="TIGR00666">
    <property type="entry name" value="PBP4"/>
    <property type="match status" value="1"/>
</dbReference>
<dbReference type="PANTHER" id="PTHR30023:SF0">
    <property type="entry name" value="PENICILLIN-SENSITIVE CARBOXYPEPTIDASE A"/>
    <property type="match status" value="1"/>
</dbReference>
<reference evidence="4 5" key="1">
    <citation type="submission" date="2016-11" db="EMBL/GenBank/DDBJ databases">
        <authorList>
            <person name="Jaros S."/>
            <person name="Januszkiewicz K."/>
            <person name="Wedrychowicz H."/>
        </authorList>
    </citation>
    <scope>NUCLEOTIDE SEQUENCE [LARGE SCALE GENOMIC DNA]</scope>
    <source>
        <strain evidence="4 5">DSM 4740</strain>
    </source>
</reference>
<evidence type="ECO:0000256" key="1">
    <source>
        <dbReference type="ARBA" id="ARBA00006096"/>
    </source>
</evidence>
<dbReference type="InterPro" id="IPR000667">
    <property type="entry name" value="Peptidase_S13"/>
</dbReference>
<evidence type="ECO:0000313" key="3">
    <source>
        <dbReference type="EMBL" id="GEN22888.1"/>
    </source>
</evidence>
<dbReference type="Gene3D" id="3.40.710.10">
    <property type="entry name" value="DD-peptidase/beta-lactamase superfamily"/>
    <property type="match status" value="1"/>
</dbReference>